<accession>A0A850SVS8</accession>
<sequence length="255" mass="27594">MIKQNKNEALAIVEKLEQDMVAHTVDQDAKMPTKGLAQKAAIKLFNYSVKRFSGVNPDKAIKQARDMKKKYPGLSDAEVVEKLIKAKCRKTAAIGVTTSASSVIPGLGTALALTVGLVADISSTLKMHSELVLEIAEAYGKQLSEKERSEVLLTVTGLSAGINTISGKAVKSLSHKVGEIGARKWLSKAIPVIGMATSASTNVLSTYIIGKRANVYFTRGPEEMKTFKDNLRALSGVDERKISEWLSESFRNIKA</sequence>
<organism evidence="1 2">
    <name type="scientific">Desulfobacter latus</name>
    <dbReference type="NCBI Taxonomy" id="2292"/>
    <lineage>
        <taxon>Bacteria</taxon>
        <taxon>Pseudomonadati</taxon>
        <taxon>Thermodesulfobacteriota</taxon>
        <taxon>Desulfobacteria</taxon>
        <taxon>Desulfobacterales</taxon>
        <taxon>Desulfobacteraceae</taxon>
        <taxon>Desulfobacter</taxon>
    </lineage>
</organism>
<protein>
    <submittedName>
        <fullName evidence="1">DUF697 domain-containing protein</fullName>
    </submittedName>
</protein>
<evidence type="ECO:0000313" key="1">
    <source>
        <dbReference type="EMBL" id="NWH05454.1"/>
    </source>
</evidence>
<comment type="caution">
    <text evidence="1">The sequence shown here is derived from an EMBL/GenBank/DDBJ whole genome shotgun (WGS) entry which is preliminary data.</text>
</comment>
<dbReference type="AlphaFoldDB" id="A0A850SVS8"/>
<dbReference type="EMBL" id="JACADJ010000035">
    <property type="protein sequence ID" value="NWH05454.1"/>
    <property type="molecule type" value="Genomic_DNA"/>
</dbReference>
<name>A0A850SVS8_9BACT</name>
<gene>
    <name evidence="1" type="ORF">HXW94_10715</name>
</gene>
<keyword evidence="2" id="KW-1185">Reference proteome</keyword>
<reference evidence="1 2" key="1">
    <citation type="submission" date="2020-06" db="EMBL/GenBank/DDBJ databases">
        <title>High-quality draft genome of sulfate reducer Desulfobacter latus type strain AcrS2 isolated from marine sediment.</title>
        <authorList>
            <person name="Hoppe M."/>
            <person name="Larsen C.K."/>
            <person name="Marshall I.P.G."/>
            <person name="Schramm A."/>
            <person name="Marietou A.G."/>
        </authorList>
    </citation>
    <scope>NUCLEOTIDE SEQUENCE [LARGE SCALE GENOMIC DNA]</scope>
    <source>
        <strain evidence="1 2">AcRS2</strain>
    </source>
</reference>
<dbReference type="Proteomes" id="UP000553343">
    <property type="component" value="Unassembled WGS sequence"/>
</dbReference>
<proteinExistence type="predicted"/>
<dbReference type="RefSeq" id="WP_178366910.1">
    <property type="nucleotide sequence ID" value="NZ_JACADJ010000035.1"/>
</dbReference>
<evidence type="ECO:0000313" key="2">
    <source>
        <dbReference type="Proteomes" id="UP000553343"/>
    </source>
</evidence>